<evidence type="ECO:0000313" key="1">
    <source>
        <dbReference type="EMBL" id="PYH81370.1"/>
    </source>
</evidence>
<proteinExistence type="predicted"/>
<dbReference type="AlphaFoldDB" id="A0A319CAS5"/>
<evidence type="ECO:0000313" key="2">
    <source>
        <dbReference type="Proteomes" id="UP000248340"/>
    </source>
</evidence>
<dbReference type="RefSeq" id="XP_025491570.1">
    <property type="nucleotide sequence ID" value="XM_025635286.1"/>
</dbReference>
<gene>
    <name evidence="1" type="ORF">BO82DRAFT_354797</name>
</gene>
<sequence>MDKLIGSVIRIDGRDYLIHEKLSETLKDELREEWVVYEATFPNDNAIHKSTRRYALKVRYGRRPRGISETRLAVTEALAKRFYNGECRALSISSKSGYTPVFYGSEELSSNQNPFFRHGHVWAIAMGLADGTSLYELSELSYSDKVIIQEEMIKALE</sequence>
<dbReference type="OrthoDB" id="4486352at2759"/>
<protein>
    <submittedName>
        <fullName evidence="1">Uncharacterized protein</fullName>
    </submittedName>
</protein>
<dbReference type="EMBL" id="KZ821703">
    <property type="protein sequence ID" value="PYH81370.1"/>
    <property type="molecule type" value="Genomic_DNA"/>
</dbReference>
<organism evidence="1 2">
    <name type="scientific">Aspergillus uvarum CBS 121591</name>
    <dbReference type="NCBI Taxonomy" id="1448315"/>
    <lineage>
        <taxon>Eukaryota</taxon>
        <taxon>Fungi</taxon>
        <taxon>Dikarya</taxon>
        <taxon>Ascomycota</taxon>
        <taxon>Pezizomycotina</taxon>
        <taxon>Eurotiomycetes</taxon>
        <taxon>Eurotiomycetidae</taxon>
        <taxon>Eurotiales</taxon>
        <taxon>Aspergillaceae</taxon>
        <taxon>Aspergillus</taxon>
        <taxon>Aspergillus subgen. Circumdati</taxon>
    </lineage>
</organism>
<accession>A0A319CAS5</accession>
<dbReference type="GeneID" id="37138027"/>
<reference evidence="1 2" key="1">
    <citation type="submission" date="2016-12" db="EMBL/GenBank/DDBJ databases">
        <title>The genomes of Aspergillus section Nigri reveals drivers in fungal speciation.</title>
        <authorList>
            <consortium name="DOE Joint Genome Institute"/>
            <person name="Vesth T.C."/>
            <person name="Nybo J."/>
            <person name="Theobald S."/>
            <person name="Brandl J."/>
            <person name="Frisvad J.C."/>
            <person name="Nielsen K.F."/>
            <person name="Lyhne E.K."/>
            <person name="Kogle M.E."/>
            <person name="Kuo A."/>
            <person name="Riley R."/>
            <person name="Clum A."/>
            <person name="Nolan M."/>
            <person name="Lipzen A."/>
            <person name="Salamov A."/>
            <person name="Henrissat B."/>
            <person name="Wiebenga A."/>
            <person name="De Vries R.P."/>
            <person name="Grigoriev I.V."/>
            <person name="Mortensen U.H."/>
            <person name="Andersen M.R."/>
            <person name="Baker S.E."/>
        </authorList>
    </citation>
    <scope>NUCLEOTIDE SEQUENCE [LARGE SCALE GENOMIC DNA]</scope>
    <source>
        <strain evidence="1 2">CBS 121591</strain>
    </source>
</reference>
<dbReference type="VEuPathDB" id="FungiDB:BO82DRAFT_354797"/>
<keyword evidence="2" id="KW-1185">Reference proteome</keyword>
<dbReference type="Proteomes" id="UP000248340">
    <property type="component" value="Unassembled WGS sequence"/>
</dbReference>
<name>A0A319CAS5_9EURO</name>